<evidence type="ECO:0000313" key="1">
    <source>
        <dbReference type="EMBL" id="ULT95980.1"/>
    </source>
</evidence>
<gene>
    <name evidence="1" type="ORF">L3Y34_004558</name>
</gene>
<dbReference type="Proteomes" id="UP000827892">
    <property type="component" value="Chromosome IV"/>
</dbReference>
<proteinExistence type="predicted"/>
<protein>
    <submittedName>
        <fullName evidence="1">Uncharacterized protein</fullName>
    </submittedName>
</protein>
<accession>A0AAE9D577</accession>
<evidence type="ECO:0000313" key="2">
    <source>
        <dbReference type="Proteomes" id="UP000827892"/>
    </source>
</evidence>
<dbReference type="EMBL" id="CP090894">
    <property type="protein sequence ID" value="ULT95980.1"/>
    <property type="molecule type" value="Genomic_DNA"/>
</dbReference>
<reference evidence="1 2" key="1">
    <citation type="submission" date="2022-05" db="EMBL/GenBank/DDBJ databases">
        <title>Chromosome-level reference genomes for two strains of Caenorhabditis briggsae: an improved platform for comparative genomics.</title>
        <authorList>
            <person name="Stevens L."/>
            <person name="Andersen E.C."/>
        </authorList>
    </citation>
    <scope>NUCLEOTIDE SEQUENCE [LARGE SCALE GENOMIC DNA]</scope>
    <source>
        <strain evidence="1">QX1410_ONT</strain>
        <tissue evidence="1">Whole-organism</tissue>
    </source>
</reference>
<name>A0AAE9D577_CAEBR</name>
<dbReference type="AlphaFoldDB" id="A0AAE9D577"/>
<organism evidence="1 2">
    <name type="scientific">Caenorhabditis briggsae</name>
    <dbReference type="NCBI Taxonomy" id="6238"/>
    <lineage>
        <taxon>Eukaryota</taxon>
        <taxon>Metazoa</taxon>
        <taxon>Ecdysozoa</taxon>
        <taxon>Nematoda</taxon>
        <taxon>Chromadorea</taxon>
        <taxon>Rhabditida</taxon>
        <taxon>Rhabditina</taxon>
        <taxon>Rhabditomorpha</taxon>
        <taxon>Rhabditoidea</taxon>
        <taxon>Rhabditidae</taxon>
        <taxon>Peloderinae</taxon>
        <taxon>Caenorhabditis</taxon>
    </lineage>
</organism>
<sequence length="69" mass="8323">MANLLISWHPNLCSDCLNGQDHFLIYKKRTIDIPYTYLILRFIKLNWNKYIVKVDSTSQIQQLPFFIIY</sequence>